<evidence type="ECO:0000313" key="1">
    <source>
        <dbReference type="EMBL" id="KAJ3533134.1"/>
    </source>
</evidence>
<proteinExistence type="predicted"/>
<reference evidence="1" key="1">
    <citation type="submission" date="2022-07" db="EMBL/GenBank/DDBJ databases">
        <title>Genome Sequence of Phlebia brevispora.</title>
        <authorList>
            <person name="Buettner E."/>
        </authorList>
    </citation>
    <scope>NUCLEOTIDE SEQUENCE</scope>
    <source>
        <strain evidence="1">MPL23</strain>
    </source>
</reference>
<accession>A0ACC1S6L2</accession>
<gene>
    <name evidence="1" type="ORF">NM688_g7324</name>
</gene>
<protein>
    <submittedName>
        <fullName evidence="1">Uncharacterized protein</fullName>
    </submittedName>
</protein>
<dbReference type="Proteomes" id="UP001148662">
    <property type="component" value="Unassembled WGS sequence"/>
</dbReference>
<organism evidence="1 2">
    <name type="scientific">Phlebia brevispora</name>
    <dbReference type="NCBI Taxonomy" id="194682"/>
    <lineage>
        <taxon>Eukaryota</taxon>
        <taxon>Fungi</taxon>
        <taxon>Dikarya</taxon>
        <taxon>Basidiomycota</taxon>
        <taxon>Agaricomycotina</taxon>
        <taxon>Agaricomycetes</taxon>
        <taxon>Polyporales</taxon>
        <taxon>Meruliaceae</taxon>
        <taxon>Phlebia</taxon>
    </lineage>
</organism>
<dbReference type="EMBL" id="JANHOG010001686">
    <property type="protein sequence ID" value="KAJ3533134.1"/>
    <property type="molecule type" value="Genomic_DNA"/>
</dbReference>
<evidence type="ECO:0000313" key="2">
    <source>
        <dbReference type="Proteomes" id="UP001148662"/>
    </source>
</evidence>
<comment type="caution">
    <text evidence="1">The sequence shown here is derived from an EMBL/GenBank/DDBJ whole genome shotgun (WGS) entry which is preliminary data.</text>
</comment>
<sequence>MSSRNSRSSHRSGSISKAKKLIKRKLPPSAISDGSESEMDPVPERSSSRMSVPDEAYLRSASTEPDTDYSDYYEEYEDPPARGKLNESERDLMARLELARKNSQNQHEAQYDGGRDVHVEETIYESEWDDVSRPESRASRASQSSRNRELPGIPMEDQRQSRSSIPPRPSSTTPTRASEAEGSGHSRASSLQPPPRKLHGPRSPSPSSRPRTPQTTLPSMDDELAQEDAVMHSEHEHVPETPRRTTQPSLPRSKRQPFEQGSRMDATTPRPTTYDEESGEPRSVEPLVIRRKSSMQFHGRRKHGQRTPSMTKASSRRSSSSLRQGSSTVKHARSATTVPLVDVHEEAKHIVALTDDTKKQLTSIGGRVQRIKDEYERMLSSKDIPIMIPSSPTTSDVERIASPTKMLKTPPRIPVATPKTKEAQERMDEMFRLLKNRRGIAPGLSETSVSRSGSPAPFASKSVDDLSAQLETELSKATQNQDTIQVKLQSLTDLLMAKSAELERTRAELQNAKLQKDVIKRLYDDSMAEKEIMYEAFNEELDMMFQSVQQPGDDGWKAMSEELHRAKITAKTLEKEKAMLQHQLADADVVMEELRSLLRVHGLIP</sequence>
<name>A0ACC1S6L2_9APHY</name>
<keyword evidence="2" id="KW-1185">Reference proteome</keyword>